<feature type="domain" description="ATP-grasp" evidence="2">
    <location>
        <begin position="138"/>
        <end position="342"/>
    </location>
</feature>
<evidence type="ECO:0000313" key="3">
    <source>
        <dbReference type="EMBL" id="ROR74294.1"/>
    </source>
</evidence>
<sequence length="432" mass="47384">MGRLSGAGRARRSLVAVTDPFRPVILGTDLGVYSMARSFHEACGVRSLVVSNSPRGPINDSRILDQVLVGRGATQEQTLEVLDRLPEQHSGSRLLLMVNSEHELGMIRAHRERLARGYVLPYPPNEVLARGQDKAALAAVCQQLGVASPRTVGIALESLATGSAGLEHAAELRLPVVVKMAEAGDYLLRNFPGQRKVYAAQDRAELERILRLLVAQGVTGEVLVQELIPGDDTASRVVTCYRDRAGRITAMASGQVLLGLHSPMLVGNGAAILTEPQPELETQAAAILEALDYRGLANFDFRVDPRNGVAHVLDLNTRIGRSHYYANVAGVNPVRALVADYAEELGYAEDLPREEARAVGLYSYVPWTLLRRYLEPGLLDRVKVARRRRGLVHPLAYAADRHPRRLAYRVAAAANLRRDFRRHYPAPTPTSF</sequence>
<accession>A0A3N2BGT3</accession>
<dbReference type="Pfam" id="PF02786">
    <property type="entry name" value="CPSase_L_D2"/>
    <property type="match status" value="1"/>
</dbReference>
<keyword evidence="4" id="KW-1185">Reference proteome</keyword>
<keyword evidence="1" id="KW-0067">ATP-binding</keyword>
<dbReference type="Proteomes" id="UP000280668">
    <property type="component" value="Unassembled WGS sequence"/>
</dbReference>
<keyword evidence="1" id="KW-0547">Nucleotide-binding</keyword>
<name>A0A3N2BGT3_9MICO</name>
<dbReference type="Gene3D" id="3.30.470.20">
    <property type="entry name" value="ATP-grasp fold, B domain"/>
    <property type="match status" value="1"/>
</dbReference>
<dbReference type="GO" id="GO:0016874">
    <property type="term" value="F:ligase activity"/>
    <property type="evidence" value="ECO:0007669"/>
    <property type="project" value="UniProtKB-KW"/>
</dbReference>
<evidence type="ECO:0000313" key="4">
    <source>
        <dbReference type="Proteomes" id="UP000280668"/>
    </source>
</evidence>
<dbReference type="SUPFAM" id="SSF56059">
    <property type="entry name" value="Glutathione synthetase ATP-binding domain-like"/>
    <property type="match status" value="1"/>
</dbReference>
<dbReference type="PROSITE" id="PS50975">
    <property type="entry name" value="ATP_GRASP"/>
    <property type="match status" value="1"/>
</dbReference>
<evidence type="ECO:0000256" key="1">
    <source>
        <dbReference type="PROSITE-ProRule" id="PRU00409"/>
    </source>
</evidence>
<protein>
    <submittedName>
        <fullName evidence="3">D-aspartate ligase</fullName>
    </submittedName>
</protein>
<organism evidence="3 4">
    <name type="scientific">Bogoriella caseilytica</name>
    <dbReference type="NCBI Taxonomy" id="56055"/>
    <lineage>
        <taxon>Bacteria</taxon>
        <taxon>Bacillati</taxon>
        <taxon>Actinomycetota</taxon>
        <taxon>Actinomycetes</taxon>
        <taxon>Micrococcales</taxon>
        <taxon>Bogoriellaceae</taxon>
        <taxon>Bogoriella</taxon>
    </lineage>
</organism>
<dbReference type="InterPro" id="IPR005479">
    <property type="entry name" value="CPAse_ATP-bd"/>
</dbReference>
<keyword evidence="3" id="KW-0436">Ligase</keyword>
<reference evidence="3 4" key="1">
    <citation type="submission" date="2018-11" db="EMBL/GenBank/DDBJ databases">
        <title>Sequencing the genomes of 1000 actinobacteria strains.</title>
        <authorList>
            <person name="Klenk H.-P."/>
        </authorList>
    </citation>
    <scope>NUCLEOTIDE SEQUENCE [LARGE SCALE GENOMIC DNA]</scope>
    <source>
        <strain evidence="3 4">DSM 11294</strain>
    </source>
</reference>
<dbReference type="EMBL" id="RKHK01000001">
    <property type="protein sequence ID" value="ROR74294.1"/>
    <property type="molecule type" value="Genomic_DNA"/>
</dbReference>
<dbReference type="GO" id="GO:0005524">
    <property type="term" value="F:ATP binding"/>
    <property type="evidence" value="ECO:0007669"/>
    <property type="project" value="UniProtKB-UniRule"/>
</dbReference>
<evidence type="ECO:0000259" key="2">
    <source>
        <dbReference type="PROSITE" id="PS50975"/>
    </source>
</evidence>
<proteinExistence type="predicted"/>
<gene>
    <name evidence="3" type="ORF">EDD31_2698</name>
</gene>
<dbReference type="GO" id="GO:0046872">
    <property type="term" value="F:metal ion binding"/>
    <property type="evidence" value="ECO:0007669"/>
    <property type="project" value="InterPro"/>
</dbReference>
<dbReference type="InterPro" id="IPR011761">
    <property type="entry name" value="ATP-grasp"/>
</dbReference>
<dbReference type="AlphaFoldDB" id="A0A3N2BGT3"/>
<comment type="caution">
    <text evidence="3">The sequence shown here is derived from an EMBL/GenBank/DDBJ whole genome shotgun (WGS) entry which is preliminary data.</text>
</comment>